<dbReference type="RefSeq" id="WP_284131061.1">
    <property type="nucleotide sequence ID" value="NZ_JASKYM010000001.1"/>
</dbReference>
<keyword evidence="2" id="KW-1185">Reference proteome</keyword>
<comment type="caution">
    <text evidence="1">The sequence shown here is derived from an EMBL/GenBank/DDBJ whole genome shotgun (WGS) entry which is preliminary data.</text>
</comment>
<sequence length="72" mass="8340">MKNCGNCGIGNKREDGTIECVKYKKIKNALDNSENCLYYTVFKFEDGELMNPLQHLLLKEQDLKSKHMKNTI</sequence>
<dbReference type="Proteomes" id="UP001301012">
    <property type="component" value="Unassembled WGS sequence"/>
</dbReference>
<proteinExistence type="predicted"/>
<evidence type="ECO:0000313" key="2">
    <source>
        <dbReference type="Proteomes" id="UP001301012"/>
    </source>
</evidence>
<protein>
    <submittedName>
        <fullName evidence="1">Uncharacterized protein</fullName>
    </submittedName>
</protein>
<gene>
    <name evidence="1" type="ORF">QOZ84_00820</name>
</gene>
<accession>A0ABT7E7N0</accession>
<dbReference type="EMBL" id="JASKYM010000001">
    <property type="protein sequence ID" value="MDK2562073.1"/>
    <property type="molecule type" value="Genomic_DNA"/>
</dbReference>
<name>A0ABT7E7N0_9FIRM</name>
<organism evidence="1 2">
    <name type="scientific">Romboutsia sedimentorum</name>
    <dbReference type="NCBI Taxonomy" id="1368474"/>
    <lineage>
        <taxon>Bacteria</taxon>
        <taxon>Bacillati</taxon>
        <taxon>Bacillota</taxon>
        <taxon>Clostridia</taxon>
        <taxon>Peptostreptococcales</taxon>
        <taxon>Peptostreptococcaceae</taxon>
        <taxon>Romboutsia</taxon>
    </lineage>
</organism>
<evidence type="ECO:0000313" key="1">
    <source>
        <dbReference type="EMBL" id="MDK2562073.1"/>
    </source>
</evidence>
<reference evidence="1 2" key="1">
    <citation type="submission" date="2023-05" db="EMBL/GenBank/DDBJ databases">
        <title>Rombocin, a short stable natural nisin variant, displays selective antimicrobial activity against Listeria monocytogenes and employs dual mode of action to kill target bacterial strains.</title>
        <authorList>
            <person name="Wambui J."/>
            <person name="Stephan R."/>
            <person name="Kuipers O.P."/>
        </authorList>
    </citation>
    <scope>NUCLEOTIDE SEQUENCE [LARGE SCALE GENOMIC DNA]</scope>
    <source>
        <strain evidence="1 2">RC002</strain>
    </source>
</reference>